<evidence type="ECO:0000256" key="2">
    <source>
        <dbReference type="ARBA" id="ARBA00022475"/>
    </source>
</evidence>
<keyword evidence="10" id="KW-1185">Reference proteome</keyword>
<comment type="caution">
    <text evidence="9">The sequence shown here is derived from an EMBL/GenBank/DDBJ whole genome shotgun (WGS) entry which is preliminary data.</text>
</comment>
<proteinExistence type="inferred from homology"/>
<evidence type="ECO:0000259" key="8">
    <source>
        <dbReference type="Pfam" id="PF01618"/>
    </source>
</evidence>
<evidence type="ECO:0000256" key="1">
    <source>
        <dbReference type="ARBA" id="ARBA00004651"/>
    </source>
</evidence>
<feature type="domain" description="MotA/TolQ/ExbB proton channel" evidence="8">
    <location>
        <begin position="99"/>
        <end position="219"/>
    </location>
</feature>
<dbReference type="RefSeq" id="WP_101335365.1">
    <property type="nucleotide sequence ID" value="NZ_PJNI01000016.1"/>
</dbReference>
<dbReference type="OrthoDB" id="4045at2"/>
<name>A0A2I0QZY2_9FLAO</name>
<dbReference type="EMBL" id="PJNI01000016">
    <property type="protein sequence ID" value="PKR79896.1"/>
    <property type="molecule type" value="Genomic_DNA"/>
</dbReference>
<dbReference type="AlphaFoldDB" id="A0A2I0QZY2"/>
<dbReference type="GO" id="GO:0017038">
    <property type="term" value="P:protein import"/>
    <property type="evidence" value="ECO:0007669"/>
    <property type="project" value="TreeGrafter"/>
</dbReference>
<evidence type="ECO:0000256" key="4">
    <source>
        <dbReference type="ARBA" id="ARBA00022989"/>
    </source>
</evidence>
<dbReference type="GO" id="GO:0005886">
    <property type="term" value="C:plasma membrane"/>
    <property type="evidence" value="ECO:0007669"/>
    <property type="project" value="UniProtKB-SubCell"/>
</dbReference>
<accession>A0A2I0QZY2</accession>
<dbReference type="PANTHER" id="PTHR30625">
    <property type="entry name" value="PROTEIN TOLQ"/>
    <property type="match status" value="1"/>
</dbReference>
<evidence type="ECO:0000313" key="10">
    <source>
        <dbReference type="Proteomes" id="UP000236654"/>
    </source>
</evidence>
<dbReference type="Pfam" id="PF01618">
    <property type="entry name" value="MotA_ExbB"/>
    <property type="match status" value="1"/>
</dbReference>
<evidence type="ECO:0000256" key="6">
    <source>
        <dbReference type="RuleBase" id="RU004057"/>
    </source>
</evidence>
<sequence length="234" mass="25584">MKGSFLLQVVQDSTAVGAEENFKEVAIWQAIAEAADSVMGFIILLALAIMSIYAVYVFVERLLALKRASKKSPNFLSEVKRYLTEGKIDEAKTLCVRTDSPSARMLEKGIDRLGKPVDIVASTIDNTGKLEISRLEQRLSFLATAAGVAPMIGFLGTTIGMVRVFNDMKNLDSLDLGTIAPGIMTAMITTVAGLIVGIIAYMGYNYLVSQISKVVYRMENDAMEFMDILHKPSK</sequence>
<protein>
    <submittedName>
        <fullName evidence="9">Biopolymer transporter ExbB</fullName>
    </submittedName>
</protein>
<evidence type="ECO:0000256" key="5">
    <source>
        <dbReference type="ARBA" id="ARBA00023136"/>
    </source>
</evidence>
<organism evidence="9 10">
    <name type="scientific">Brumimicrobium salinarum</name>
    <dbReference type="NCBI Taxonomy" id="2058658"/>
    <lineage>
        <taxon>Bacteria</taxon>
        <taxon>Pseudomonadati</taxon>
        <taxon>Bacteroidota</taxon>
        <taxon>Flavobacteriia</taxon>
        <taxon>Flavobacteriales</taxon>
        <taxon>Crocinitomicaceae</taxon>
        <taxon>Brumimicrobium</taxon>
    </lineage>
</organism>
<reference evidence="9 10" key="1">
    <citation type="submission" date="2017-12" db="EMBL/GenBank/DDBJ databases">
        <title>The draft genome sequence of Brumimicrobium saltpan LHR20.</title>
        <authorList>
            <person name="Do Z.-J."/>
            <person name="Luo H.-R."/>
        </authorList>
    </citation>
    <scope>NUCLEOTIDE SEQUENCE [LARGE SCALE GENOMIC DNA]</scope>
    <source>
        <strain evidence="9 10">LHR20</strain>
    </source>
</reference>
<gene>
    <name evidence="9" type="ORF">CW751_12490</name>
</gene>
<dbReference type="PANTHER" id="PTHR30625:SF17">
    <property type="entry name" value="TOLQ-RELATED"/>
    <property type="match status" value="1"/>
</dbReference>
<keyword evidence="3 7" id="KW-0812">Transmembrane</keyword>
<dbReference type="InterPro" id="IPR002898">
    <property type="entry name" value="MotA_ExbB_proton_chnl"/>
</dbReference>
<evidence type="ECO:0000313" key="9">
    <source>
        <dbReference type="EMBL" id="PKR79896.1"/>
    </source>
</evidence>
<keyword evidence="2" id="KW-1003">Cell membrane</keyword>
<comment type="subcellular location">
    <subcellularLocation>
        <location evidence="1">Cell membrane</location>
        <topology evidence="1">Multi-pass membrane protein</topology>
    </subcellularLocation>
    <subcellularLocation>
        <location evidence="6">Membrane</location>
        <topology evidence="6">Multi-pass membrane protein</topology>
    </subcellularLocation>
</comment>
<keyword evidence="5 7" id="KW-0472">Membrane</keyword>
<evidence type="ECO:0000256" key="7">
    <source>
        <dbReference type="SAM" id="Phobius"/>
    </source>
</evidence>
<feature type="transmembrane region" description="Helical" evidence="7">
    <location>
        <begin position="182"/>
        <end position="208"/>
    </location>
</feature>
<keyword evidence="4 7" id="KW-1133">Transmembrane helix</keyword>
<keyword evidence="6" id="KW-0653">Protein transport</keyword>
<comment type="similarity">
    <text evidence="6">Belongs to the exbB/tolQ family.</text>
</comment>
<feature type="transmembrane region" description="Helical" evidence="7">
    <location>
        <begin position="139"/>
        <end position="162"/>
    </location>
</feature>
<evidence type="ECO:0000256" key="3">
    <source>
        <dbReference type="ARBA" id="ARBA00022692"/>
    </source>
</evidence>
<dbReference type="InterPro" id="IPR050790">
    <property type="entry name" value="ExbB/TolQ_transport"/>
</dbReference>
<keyword evidence="6" id="KW-0813">Transport</keyword>
<dbReference type="Proteomes" id="UP000236654">
    <property type="component" value="Unassembled WGS sequence"/>
</dbReference>
<feature type="transmembrane region" description="Helical" evidence="7">
    <location>
        <begin position="38"/>
        <end position="59"/>
    </location>
</feature>